<dbReference type="Proteomes" id="UP000759537">
    <property type="component" value="Unassembled WGS sequence"/>
</dbReference>
<keyword evidence="3" id="KW-1185">Reference proteome</keyword>
<dbReference type="PANTHER" id="PTHR31082">
    <property type="entry name" value="PHEROMONE-REGULATED MEMBRANE PROTEIN 10"/>
    <property type="match status" value="1"/>
</dbReference>
<reference evidence="2" key="1">
    <citation type="submission" date="2019-10" db="EMBL/GenBank/DDBJ databases">
        <authorList>
            <consortium name="DOE Joint Genome Institute"/>
            <person name="Kuo A."/>
            <person name="Miyauchi S."/>
            <person name="Kiss E."/>
            <person name="Drula E."/>
            <person name="Kohler A."/>
            <person name="Sanchez-Garcia M."/>
            <person name="Andreopoulos B."/>
            <person name="Barry K.W."/>
            <person name="Bonito G."/>
            <person name="Buee M."/>
            <person name="Carver A."/>
            <person name="Chen C."/>
            <person name="Cichocki N."/>
            <person name="Clum A."/>
            <person name="Culley D."/>
            <person name="Crous P.W."/>
            <person name="Fauchery L."/>
            <person name="Girlanda M."/>
            <person name="Hayes R."/>
            <person name="Keri Z."/>
            <person name="LaButti K."/>
            <person name="Lipzen A."/>
            <person name="Lombard V."/>
            <person name="Magnuson J."/>
            <person name="Maillard F."/>
            <person name="Morin E."/>
            <person name="Murat C."/>
            <person name="Nolan M."/>
            <person name="Ohm R."/>
            <person name="Pangilinan J."/>
            <person name="Pereira M."/>
            <person name="Perotto S."/>
            <person name="Peter M."/>
            <person name="Riley R."/>
            <person name="Sitrit Y."/>
            <person name="Stielow B."/>
            <person name="Szollosi G."/>
            <person name="Zifcakova L."/>
            <person name="Stursova M."/>
            <person name="Spatafora J.W."/>
            <person name="Tedersoo L."/>
            <person name="Vaario L.-M."/>
            <person name="Yamada A."/>
            <person name="Yan M."/>
            <person name="Wang P."/>
            <person name="Xu J."/>
            <person name="Bruns T."/>
            <person name="Baldrian P."/>
            <person name="Vilgalys R."/>
            <person name="Henrissat B."/>
            <person name="Grigoriev I.V."/>
            <person name="Hibbett D."/>
            <person name="Nagy L.G."/>
            <person name="Martin F.M."/>
        </authorList>
    </citation>
    <scope>NUCLEOTIDE SEQUENCE</scope>
    <source>
        <strain evidence="2">Prilba</strain>
    </source>
</reference>
<protein>
    <submittedName>
        <fullName evidence="2">Uncharacterized protein</fullName>
    </submittedName>
</protein>
<feature type="transmembrane region" description="Helical" evidence="1">
    <location>
        <begin position="110"/>
        <end position="133"/>
    </location>
</feature>
<keyword evidence="1" id="KW-0472">Membrane</keyword>
<keyword evidence="1" id="KW-1133">Transmembrane helix</keyword>
<dbReference type="PANTHER" id="PTHR31082:SF4">
    <property type="entry name" value="PHEROMONE-REGULATED MEMBRANE PROTEIN 10"/>
    <property type="match status" value="1"/>
</dbReference>
<evidence type="ECO:0000313" key="2">
    <source>
        <dbReference type="EMBL" id="KAF8476630.1"/>
    </source>
</evidence>
<comment type="caution">
    <text evidence="2">The sequence shown here is derived from an EMBL/GenBank/DDBJ whole genome shotgun (WGS) entry which is preliminary data.</text>
</comment>
<gene>
    <name evidence="2" type="ORF">DFH94DRAFT_100992</name>
</gene>
<dbReference type="EMBL" id="WHVB01000014">
    <property type="protein sequence ID" value="KAF8476630.1"/>
    <property type="molecule type" value="Genomic_DNA"/>
</dbReference>
<evidence type="ECO:0000313" key="3">
    <source>
        <dbReference type="Proteomes" id="UP000759537"/>
    </source>
</evidence>
<dbReference type="OrthoDB" id="413008at2759"/>
<sequence length="139" mass="16133">MRRPFRPQRRGIGRRGPPPLLSFADPETRTSEAHFIKCSCRLAPENLKMMHRVYRQVVHNEVSAKRTSDGLDYLLNSKRIYPVWTRCAIFFWFSAVIDLSSSIWKGLVDMFITEFGALFSAVKVVYALIYTLFPDSSWP</sequence>
<organism evidence="2 3">
    <name type="scientific">Russula ochroleuca</name>
    <dbReference type="NCBI Taxonomy" id="152965"/>
    <lineage>
        <taxon>Eukaryota</taxon>
        <taxon>Fungi</taxon>
        <taxon>Dikarya</taxon>
        <taxon>Basidiomycota</taxon>
        <taxon>Agaricomycotina</taxon>
        <taxon>Agaricomycetes</taxon>
        <taxon>Russulales</taxon>
        <taxon>Russulaceae</taxon>
        <taxon>Russula</taxon>
    </lineage>
</organism>
<evidence type="ECO:0000256" key="1">
    <source>
        <dbReference type="SAM" id="Phobius"/>
    </source>
</evidence>
<name>A0A9P5MS42_9AGAM</name>
<dbReference type="AlphaFoldDB" id="A0A9P5MS42"/>
<reference evidence="2" key="2">
    <citation type="journal article" date="2020" name="Nat. Commun.">
        <title>Large-scale genome sequencing of mycorrhizal fungi provides insights into the early evolution of symbiotic traits.</title>
        <authorList>
            <person name="Miyauchi S."/>
            <person name="Kiss E."/>
            <person name="Kuo A."/>
            <person name="Drula E."/>
            <person name="Kohler A."/>
            <person name="Sanchez-Garcia M."/>
            <person name="Morin E."/>
            <person name="Andreopoulos B."/>
            <person name="Barry K.W."/>
            <person name="Bonito G."/>
            <person name="Buee M."/>
            <person name="Carver A."/>
            <person name="Chen C."/>
            <person name="Cichocki N."/>
            <person name="Clum A."/>
            <person name="Culley D."/>
            <person name="Crous P.W."/>
            <person name="Fauchery L."/>
            <person name="Girlanda M."/>
            <person name="Hayes R.D."/>
            <person name="Keri Z."/>
            <person name="LaButti K."/>
            <person name="Lipzen A."/>
            <person name="Lombard V."/>
            <person name="Magnuson J."/>
            <person name="Maillard F."/>
            <person name="Murat C."/>
            <person name="Nolan M."/>
            <person name="Ohm R.A."/>
            <person name="Pangilinan J."/>
            <person name="Pereira M.F."/>
            <person name="Perotto S."/>
            <person name="Peter M."/>
            <person name="Pfister S."/>
            <person name="Riley R."/>
            <person name="Sitrit Y."/>
            <person name="Stielow J.B."/>
            <person name="Szollosi G."/>
            <person name="Zifcakova L."/>
            <person name="Stursova M."/>
            <person name="Spatafora J.W."/>
            <person name="Tedersoo L."/>
            <person name="Vaario L.M."/>
            <person name="Yamada A."/>
            <person name="Yan M."/>
            <person name="Wang P."/>
            <person name="Xu J."/>
            <person name="Bruns T."/>
            <person name="Baldrian P."/>
            <person name="Vilgalys R."/>
            <person name="Dunand C."/>
            <person name="Henrissat B."/>
            <person name="Grigoriev I.V."/>
            <person name="Hibbett D."/>
            <person name="Nagy L.G."/>
            <person name="Martin F.M."/>
        </authorList>
    </citation>
    <scope>NUCLEOTIDE SEQUENCE</scope>
    <source>
        <strain evidence="2">Prilba</strain>
    </source>
</reference>
<keyword evidence="1" id="KW-0812">Transmembrane</keyword>
<proteinExistence type="predicted"/>
<dbReference type="InterPro" id="IPR051361">
    <property type="entry name" value="ThrE/Ser_Exporter"/>
</dbReference>
<accession>A0A9P5MS42</accession>